<proteinExistence type="predicted"/>
<evidence type="ECO:0000313" key="1">
    <source>
        <dbReference type="EMBL" id="QIK77169.1"/>
    </source>
</evidence>
<evidence type="ECO:0000313" key="2">
    <source>
        <dbReference type="Proteomes" id="UP000502035"/>
    </source>
</evidence>
<gene>
    <name evidence="1" type="primary">thiS</name>
    <name evidence="1" type="ORF">G7071_00850</name>
</gene>
<dbReference type="Proteomes" id="UP000502035">
    <property type="component" value="Chromosome"/>
</dbReference>
<keyword evidence="2" id="KW-1185">Reference proteome</keyword>
<name>A0A6G7YKA1_9ACTN</name>
<dbReference type="KEGG" id="npi:G7071_00850"/>
<sequence>MLIRLNGTPREVDAATLGELLGRLQTGCAVAVNGQVVRRGEVLHRVLREGDEVEVVTAVAGG</sequence>
<dbReference type="SUPFAM" id="SSF54285">
    <property type="entry name" value="MoaD/ThiS"/>
    <property type="match status" value="1"/>
</dbReference>
<accession>A0A6G7YKA1</accession>
<dbReference type="InterPro" id="IPR010035">
    <property type="entry name" value="Thi_S"/>
</dbReference>
<dbReference type="InterPro" id="IPR003749">
    <property type="entry name" value="ThiS/MoaD-like"/>
</dbReference>
<dbReference type="NCBIfam" id="TIGR01683">
    <property type="entry name" value="thiS"/>
    <property type="match status" value="1"/>
</dbReference>
<reference evidence="1 2" key="1">
    <citation type="submission" date="2020-03" db="EMBL/GenBank/DDBJ databases">
        <title>Nocardioides sp. nov., isolated from fish.</title>
        <authorList>
            <person name="Hyun D.-W."/>
            <person name="Bae J.-W."/>
        </authorList>
    </citation>
    <scope>NUCLEOTIDE SEQUENCE [LARGE SCALE GENOMIC DNA]</scope>
    <source>
        <strain evidence="1 2">HDW12A</strain>
    </source>
</reference>
<dbReference type="CDD" id="cd00565">
    <property type="entry name" value="Ubl_ThiS"/>
    <property type="match status" value="1"/>
</dbReference>
<dbReference type="PANTHER" id="PTHR34472">
    <property type="entry name" value="SULFUR CARRIER PROTEIN THIS"/>
    <property type="match status" value="1"/>
</dbReference>
<dbReference type="Pfam" id="PF02597">
    <property type="entry name" value="ThiS"/>
    <property type="match status" value="1"/>
</dbReference>
<dbReference type="PANTHER" id="PTHR34472:SF1">
    <property type="entry name" value="SULFUR CARRIER PROTEIN THIS"/>
    <property type="match status" value="1"/>
</dbReference>
<organism evidence="1 2">
    <name type="scientific">Nocardioides piscis</name>
    <dbReference type="NCBI Taxonomy" id="2714938"/>
    <lineage>
        <taxon>Bacteria</taxon>
        <taxon>Bacillati</taxon>
        <taxon>Actinomycetota</taxon>
        <taxon>Actinomycetes</taxon>
        <taxon>Propionibacteriales</taxon>
        <taxon>Nocardioidaceae</taxon>
        <taxon>Nocardioides</taxon>
    </lineage>
</organism>
<protein>
    <submittedName>
        <fullName evidence="1">Sulfur carrier protein ThiS</fullName>
    </submittedName>
</protein>
<dbReference type="Gene3D" id="3.10.20.30">
    <property type="match status" value="1"/>
</dbReference>
<dbReference type="InterPro" id="IPR016155">
    <property type="entry name" value="Mopterin_synth/thiamin_S_b"/>
</dbReference>
<dbReference type="EMBL" id="CP049866">
    <property type="protein sequence ID" value="QIK77169.1"/>
    <property type="molecule type" value="Genomic_DNA"/>
</dbReference>
<dbReference type="InterPro" id="IPR012675">
    <property type="entry name" value="Beta-grasp_dom_sf"/>
</dbReference>
<dbReference type="AlphaFoldDB" id="A0A6G7YKA1"/>